<feature type="compositionally biased region" description="Acidic residues" evidence="1">
    <location>
        <begin position="136"/>
        <end position="146"/>
    </location>
</feature>
<dbReference type="AlphaFoldDB" id="A0A1J7JFY5"/>
<feature type="compositionally biased region" description="Acidic residues" evidence="1">
    <location>
        <begin position="208"/>
        <end position="275"/>
    </location>
</feature>
<accession>A0A1J7JFY5</accession>
<dbReference type="OrthoDB" id="62952at2759"/>
<proteinExistence type="predicted"/>
<reference evidence="2 3" key="1">
    <citation type="submission" date="2016-10" db="EMBL/GenBank/DDBJ databases">
        <title>Draft genome sequence of Coniochaeta ligniaria NRRL30616, a lignocellulolytic fungus for bioabatement of inhibitors in plant biomass hydrolysates.</title>
        <authorList>
            <consortium name="DOE Joint Genome Institute"/>
            <person name="Jimenez D.J."/>
            <person name="Hector R.E."/>
            <person name="Riley R."/>
            <person name="Sun H."/>
            <person name="Grigoriev I.V."/>
            <person name="Van Elsas J.D."/>
            <person name="Nichols N.N."/>
        </authorList>
    </citation>
    <scope>NUCLEOTIDE SEQUENCE [LARGE SCALE GENOMIC DNA]</scope>
    <source>
        <strain evidence="2 3">NRRL 30616</strain>
    </source>
</reference>
<feature type="compositionally biased region" description="Acidic residues" evidence="1">
    <location>
        <begin position="155"/>
        <end position="195"/>
    </location>
</feature>
<gene>
    <name evidence="2" type="ORF">CONLIGDRAFT_703727</name>
</gene>
<feature type="compositionally biased region" description="Basic and acidic residues" evidence="1">
    <location>
        <begin position="109"/>
        <end position="129"/>
    </location>
</feature>
<dbReference type="PANTHER" id="PTHR42085">
    <property type="entry name" value="F-BOX DOMAIN-CONTAINING PROTEIN"/>
    <property type="match status" value="1"/>
</dbReference>
<dbReference type="InParanoid" id="A0A1J7JFY5"/>
<dbReference type="InterPro" id="IPR038883">
    <property type="entry name" value="AN11006-like"/>
</dbReference>
<evidence type="ECO:0000313" key="3">
    <source>
        <dbReference type="Proteomes" id="UP000182658"/>
    </source>
</evidence>
<sequence>MEATGSSPEKKDKPTGFFNLPVEIRMEIYRLCVPNGYVFDIREQPTFCGFWYMSRSPTALLNRPPMDYMSPVDFRRPFEPWADASSSDCREDENNETQSGNEQNLPAKYDSDTRQREYLRQRSELRGEAESTSNVDETEDDWETETEEVRHGEDDDREEDDDSEDGDSEDDDSEDDDSEDDDSEDDDSEDSDSEIIDPLNYISGIPIDDSEDDGSEDEGSEDEGSEDEGSEDEGSEDEGSEDEGSEDDDSEDDNDSEDDDSEDDDSEDSDSEIIDPLDHISGIPIDKWVDASSRPCFPFQKFVFVPKWVSTIRSLLITSHQIREEVLDILYGENVFRVAVGKYSCERALRNGFSKAKMQRMRHIMILYEQLSSSSGDGPEFRLDRNIWDRVLPNLSTLHLLASQPKEEVYIHRRDCRRSVAQMKMVWMKEVPPILAYLGRTLSQTATIMVDVDMWKVTSDLLDKFLGRNWSQVRTTTGDTLFQRPSTLHHESKWTDEIFDDFPIGCECVPYEEVDSELEYGLDLPATWEDDHGDYDPDNVPGSYFYSPRWTE</sequence>
<keyword evidence="3" id="KW-1185">Reference proteome</keyword>
<name>A0A1J7JFY5_9PEZI</name>
<feature type="region of interest" description="Disordered" evidence="1">
    <location>
        <begin position="83"/>
        <end position="279"/>
    </location>
</feature>
<dbReference type="PANTHER" id="PTHR42085:SF2">
    <property type="entry name" value="F-BOX DOMAIN-CONTAINING PROTEIN"/>
    <property type="match status" value="1"/>
</dbReference>
<dbReference type="Proteomes" id="UP000182658">
    <property type="component" value="Unassembled WGS sequence"/>
</dbReference>
<protein>
    <submittedName>
        <fullName evidence="2">Uncharacterized protein</fullName>
    </submittedName>
</protein>
<organism evidence="2 3">
    <name type="scientific">Coniochaeta ligniaria NRRL 30616</name>
    <dbReference type="NCBI Taxonomy" id="1408157"/>
    <lineage>
        <taxon>Eukaryota</taxon>
        <taxon>Fungi</taxon>
        <taxon>Dikarya</taxon>
        <taxon>Ascomycota</taxon>
        <taxon>Pezizomycotina</taxon>
        <taxon>Sordariomycetes</taxon>
        <taxon>Sordariomycetidae</taxon>
        <taxon>Coniochaetales</taxon>
        <taxon>Coniochaetaceae</taxon>
        <taxon>Coniochaeta</taxon>
    </lineage>
</organism>
<evidence type="ECO:0000313" key="2">
    <source>
        <dbReference type="EMBL" id="OIW28632.1"/>
    </source>
</evidence>
<dbReference type="EMBL" id="KV875098">
    <property type="protein sequence ID" value="OIW28632.1"/>
    <property type="molecule type" value="Genomic_DNA"/>
</dbReference>
<evidence type="ECO:0000256" key="1">
    <source>
        <dbReference type="SAM" id="MobiDB-lite"/>
    </source>
</evidence>